<dbReference type="Proteomes" id="UP000753961">
    <property type="component" value="Unassembled WGS sequence"/>
</dbReference>
<reference evidence="1" key="1">
    <citation type="submission" date="2021-06" db="EMBL/GenBank/DDBJ databases">
        <title>44 bacteria genomes isolated from Dapeng, Shenzhen.</title>
        <authorList>
            <person name="Zheng W."/>
            <person name="Yu S."/>
            <person name="Huang Y."/>
        </authorList>
    </citation>
    <scope>NUCLEOTIDE SEQUENCE</scope>
    <source>
        <strain evidence="1">DP5N28-2</strain>
    </source>
</reference>
<gene>
    <name evidence="1" type="ORF">KUV50_13130</name>
</gene>
<keyword evidence="2" id="KW-1185">Reference proteome</keyword>
<evidence type="ECO:0000313" key="2">
    <source>
        <dbReference type="Proteomes" id="UP000753961"/>
    </source>
</evidence>
<protein>
    <submittedName>
        <fullName evidence="1">Ferritin-like domain-containing protein</fullName>
    </submittedName>
</protein>
<dbReference type="RefSeq" id="WP_222580619.1">
    <property type="nucleotide sequence ID" value="NZ_JAHVHU010000011.1"/>
</dbReference>
<proteinExistence type="predicted"/>
<dbReference type="SUPFAM" id="SSF47240">
    <property type="entry name" value="Ferritin-like"/>
    <property type="match status" value="1"/>
</dbReference>
<dbReference type="InterPro" id="IPR010287">
    <property type="entry name" value="DUF892_YciF-like"/>
</dbReference>
<dbReference type="PANTHER" id="PTHR30565">
    <property type="entry name" value="PROTEIN YCIF"/>
    <property type="match status" value="1"/>
</dbReference>
<dbReference type="InterPro" id="IPR047114">
    <property type="entry name" value="YciF"/>
</dbReference>
<dbReference type="InterPro" id="IPR012347">
    <property type="entry name" value="Ferritin-like"/>
</dbReference>
<evidence type="ECO:0000313" key="1">
    <source>
        <dbReference type="EMBL" id="MBY5959088.1"/>
    </source>
</evidence>
<dbReference type="EMBL" id="JAHVHU010000011">
    <property type="protein sequence ID" value="MBY5959088.1"/>
    <property type="molecule type" value="Genomic_DNA"/>
</dbReference>
<dbReference type="CDD" id="cd07909">
    <property type="entry name" value="YciF"/>
    <property type="match status" value="1"/>
</dbReference>
<dbReference type="Gene3D" id="1.20.1260.10">
    <property type="match status" value="1"/>
</dbReference>
<dbReference type="InterPro" id="IPR009078">
    <property type="entry name" value="Ferritin-like_SF"/>
</dbReference>
<organism evidence="1 2">
    <name type="scientific">Membranihabitans marinus</name>
    <dbReference type="NCBI Taxonomy" id="1227546"/>
    <lineage>
        <taxon>Bacteria</taxon>
        <taxon>Pseudomonadati</taxon>
        <taxon>Bacteroidota</taxon>
        <taxon>Saprospiria</taxon>
        <taxon>Saprospirales</taxon>
        <taxon>Saprospiraceae</taxon>
        <taxon>Membranihabitans</taxon>
    </lineage>
</organism>
<dbReference type="AlphaFoldDB" id="A0A953HWJ5"/>
<sequence length="160" mass="18184">MKNLQALFEHQLKDLYSAEDQLIQALPKIAKKAKSKKLKKVIQDHLKETKEHKKRLKNITGGLNIDPDGETCKAMEGLISEAESFLGEDADDDVQDAGIIAEIQRMEHYEISGYGTAAQYARELEHLDVARLLYKTLDEEYEADKKLNDLAEDRINARAQ</sequence>
<comment type="caution">
    <text evidence="1">The sequence shown here is derived from an EMBL/GenBank/DDBJ whole genome shotgun (WGS) entry which is preliminary data.</text>
</comment>
<dbReference type="PANTHER" id="PTHR30565:SF9">
    <property type="entry name" value="PROTEIN YCIF"/>
    <property type="match status" value="1"/>
</dbReference>
<dbReference type="Pfam" id="PF05974">
    <property type="entry name" value="DUF892"/>
    <property type="match status" value="1"/>
</dbReference>
<accession>A0A953HWJ5</accession>
<name>A0A953HWJ5_9BACT</name>